<protein>
    <recommendedName>
        <fullName evidence="6">VWFC domain-containing protein</fullName>
    </recommendedName>
</protein>
<dbReference type="GO" id="GO:0005576">
    <property type="term" value="C:extracellular region"/>
    <property type="evidence" value="ECO:0007669"/>
    <property type="project" value="UniProtKB-SubCell"/>
</dbReference>
<comment type="subcellular location">
    <subcellularLocation>
        <location evidence="1">Secreted</location>
    </subcellularLocation>
</comment>
<dbReference type="PANTHER" id="PTHR46698:SF3">
    <property type="entry name" value="TENECTIN ISOFORM 1-RELATED"/>
    <property type="match status" value="1"/>
</dbReference>
<keyword evidence="3" id="KW-0732">Signal</keyword>
<evidence type="ECO:0000313" key="4">
    <source>
        <dbReference type="EMBL" id="MPC77288.1"/>
    </source>
</evidence>
<dbReference type="InterPro" id="IPR052424">
    <property type="entry name" value="Kielin_Chordin-BMP_Reg"/>
</dbReference>
<dbReference type="PANTHER" id="PTHR46698">
    <property type="entry name" value="CROSSVEINLESS 2"/>
    <property type="match status" value="1"/>
</dbReference>
<accession>A0A5B7I8T1</accession>
<evidence type="ECO:0000256" key="1">
    <source>
        <dbReference type="ARBA" id="ARBA00004613"/>
    </source>
</evidence>
<evidence type="ECO:0000256" key="3">
    <source>
        <dbReference type="ARBA" id="ARBA00022729"/>
    </source>
</evidence>
<organism evidence="4 5">
    <name type="scientific">Portunus trituberculatus</name>
    <name type="common">Swimming crab</name>
    <name type="synonym">Neptunus trituberculatus</name>
    <dbReference type="NCBI Taxonomy" id="210409"/>
    <lineage>
        <taxon>Eukaryota</taxon>
        <taxon>Metazoa</taxon>
        <taxon>Ecdysozoa</taxon>
        <taxon>Arthropoda</taxon>
        <taxon>Crustacea</taxon>
        <taxon>Multicrustacea</taxon>
        <taxon>Malacostraca</taxon>
        <taxon>Eumalacostraca</taxon>
        <taxon>Eucarida</taxon>
        <taxon>Decapoda</taxon>
        <taxon>Pleocyemata</taxon>
        <taxon>Brachyura</taxon>
        <taxon>Eubrachyura</taxon>
        <taxon>Portunoidea</taxon>
        <taxon>Portunidae</taxon>
        <taxon>Portuninae</taxon>
        <taxon>Portunus</taxon>
    </lineage>
</organism>
<dbReference type="Gene3D" id="2.10.70.10">
    <property type="entry name" value="Complement Module, domain 1"/>
    <property type="match status" value="1"/>
</dbReference>
<sequence length="157" mass="17013">MQTTTTPPPPLNTGLMPFTEHGCTIDGFYYPDGAQVPGEPDKPCELCYCIRNHTACVMQECILMVPGCKPVFEEGVCCPVRYNCAHDEIEAVPTTTTLAPESNATTAPPTTTMLPGSSGCIHKGEFYADGSLINTEDPCEHCYCMMGDLCCSHPQLR</sequence>
<dbReference type="Proteomes" id="UP000324222">
    <property type="component" value="Unassembled WGS sequence"/>
</dbReference>
<name>A0A5B7I8T1_PORTR</name>
<evidence type="ECO:0000313" key="5">
    <source>
        <dbReference type="Proteomes" id="UP000324222"/>
    </source>
</evidence>
<keyword evidence="5" id="KW-1185">Reference proteome</keyword>
<comment type="caution">
    <text evidence="4">The sequence shown here is derived from an EMBL/GenBank/DDBJ whole genome shotgun (WGS) entry which is preliminary data.</text>
</comment>
<dbReference type="SUPFAM" id="SSF57603">
    <property type="entry name" value="FnI-like domain"/>
    <property type="match status" value="2"/>
</dbReference>
<gene>
    <name evidence="4" type="ORF">E2C01_071739</name>
</gene>
<dbReference type="EMBL" id="VSRR010045500">
    <property type="protein sequence ID" value="MPC77288.1"/>
    <property type="molecule type" value="Genomic_DNA"/>
</dbReference>
<dbReference type="OrthoDB" id="10068079at2759"/>
<keyword evidence="2" id="KW-0964">Secreted</keyword>
<evidence type="ECO:0008006" key="6">
    <source>
        <dbReference type="Google" id="ProtNLM"/>
    </source>
</evidence>
<dbReference type="Pfam" id="PF23334">
    <property type="entry name" value="VWC2L_2nd"/>
    <property type="match status" value="1"/>
</dbReference>
<dbReference type="AlphaFoldDB" id="A0A5B7I8T1"/>
<evidence type="ECO:0000256" key="2">
    <source>
        <dbReference type="ARBA" id="ARBA00022525"/>
    </source>
</evidence>
<reference evidence="4 5" key="1">
    <citation type="submission" date="2019-05" db="EMBL/GenBank/DDBJ databases">
        <title>Another draft genome of Portunus trituberculatus and its Hox gene families provides insights of decapod evolution.</title>
        <authorList>
            <person name="Jeong J.-H."/>
            <person name="Song I."/>
            <person name="Kim S."/>
            <person name="Choi T."/>
            <person name="Kim D."/>
            <person name="Ryu S."/>
            <person name="Kim W."/>
        </authorList>
    </citation>
    <scope>NUCLEOTIDE SEQUENCE [LARGE SCALE GENOMIC DNA]</scope>
    <source>
        <tissue evidence="4">Muscle</tissue>
    </source>
</reference>
<proteinExistence type="predicted"/>